<evidence type="ECO:0000313" key="6">
    <source>
        <dbReference type="Proteomes" id="UP001385809"/>
    </source>
</evidence>
<dbReference type="Gene3D" id="3.30.450.40">
    <property type="match status" value="1"/>
</dbReference>
<dbReference type="CDD" id="cd06170">
    <property type="entry name" value="LuxR_C_like"/>
    <property type="match status" value="1"/>
</dbReference>
<evidence type="ECO:0000313" key="5">
    <source>
        <dbReference type="EMBL" id="MEJ2867810.1"/>
    </source>
</evidence>
<organism evidence="5 6">
    <name type="scientific">Actinomycetospora aurantiaca</name>
    <dbReference type="NCBI Taxonomy" id="3129233"/>
    <lineage>
        <taxon>Bacteria</taxon>
        <taxon>Bacillati</taxon>
        <taxon>Actinomycetota</taxon>
        <taxon>Actinomycetes</taxon>
        <taxon>Pseudonocardiales</taxon>
        <taxon>Pseudonocardiaceae</taxon>
        <taxon>Actinomycetospora</taxon>
    </lineage>
</organism>
<dbReference type="InterPro" id="IPR016032">
    <property type="entry name" value="Sig_transdc_resp-reg_C-effctor"/>
</dbReference>
<proteinExistence type="predicted"/>
<comment type="caution">
    <text evidence="5">The sequence shown here is derived from an EMBL/GenBank/DDBJ whole genome shotgun (WGS) entry which is preliminary data.</text>
</comment>
<dbReference type="SUPFAM" id="SSF55781">
    <property type="entry name" value="GAF domain-like"/>
    <property type="match status" value="1"/>
</dbReference>
<keyword evidence="1" id="KW-0805">Transcription regulation</keyword>
<dbReference type="Proteomes" id="UP001385809">
    <property type="component" value="Unassembled WGS sequence"/>
</dbReference>
<dbReference type="PANTHER" id="PTHR44688">
    <property type="entry name" value="DNA-BINDING TRANSCRIPTIONAL ACTIVATOR DEVR_DOSR"/>
    <property type="match status" value="1"/>
</dbReference>
<evidence type="ECO:0000256" key="2">
    <source>
        <dbReference type="ARBA" id="ARBA00023125"/>
    </source>
</evidence>
<dbReference type="SUPFAM" id="SSF46894">
    <property type="entry name" value="C-terminal effector domain of the bipartite response regulators"/>
    <property type="match status" value="1"/>
</dbReference>
<dbReference type="InterPro" id="IPR036388">
    <property type="entry name" value="WH-like_DNA-bd_sf"/>
</dbReference>
<keyword evidence="2" id="KW-0238">DNA-binding</keyword>
<dbReference type="Gene3D" id="1.10.10.10">
    <property type="entry name" value="Winged helix-like DNA-binding domain superfamily/Winged helix DNA-binding domain"/>
    <property type="match status" value="1"/>
</dbReference>
<gene>
    <name evidence="5" type="ORF">WCD74_08545</name>
</gene>
<dbReference type="PRINTS" id="PR00038">
    <property type="entry name" value="HTHLUXR"/>
</dbReference>
<sequence>MTALSAARDLRAFLARHGARDVASASVVLEGLRAVVPSDCAAVSVWDPVAGRHRTLASSFPDDVGAFLDDRMHTDPLFSVVRADGGPVRVRDIPERRRRGPVFDAVIGPLGFRDGVTQCLFSADGRYVGMVNASTLDARHPDDDAVALLTLLGHDLAAALDPLPGPGWTVGRPADGRSGELLLTADGRVVPLSPAARPDLLRAGAPLLALARTARRAVEYRLLVQGSAVHEVELHRTGTDVVVIHREVDPPHGLTARELQVLAGLADGLTNAEIGERLGIGARTVGTHVEHALAKTGSRNRVAAAATAARWGLIGSPTRARVPR</sequence>
<evidence type="ECO:0000259" key="4">
    <source>
        <dbReference type="PROSITE" id="PS50043"/>
    </source>
</evidence>
<evidence type="ECO:0000256" key="3">
    <source>
        <dbReference type="ARBA" id="ARBA00023163"/>
    </source>
</evidence>
<dbReference type="PROSITE" id="PS50043">
    <property type="entry name" value="HTH_LUXR_2"/>
    <property type="match status" value="1"/>
</dbReference>
<keyword evidence="6" id="KW-1185">Reference proteome</keyword>
<dbReference type="InterPro" id="IPR000792">
    <property type="entry name" value="Tscrpt_reg_LuxR_C"/>
</dbReference>
<dbReference type="Pfam" id="PF00196">
    <property type="entry name" value="GerE"/>
    <property type="match status" value="1"/>
</dbReference>
<dbReference type="RefSeq" id="WP_337694418.1">
    <property type="nucleotide sequence ID" value="NZ_JBBEGN010000003.1"/>
</dbReference>
<feature type="domain" description="HTH luxR-type" evidence="4">
    <location>
        <begin position="247"/>
        <end position="312"/>
    </location>
</feature>
<keyword evidence="3" id="KW-0804">Transcription</keyword>
<dbReference type="PROSITE" id="PS00622">
    <property type="entry name" value="HTH_LUXR_1"/>
    <property type="match status" value="1"/>
</dbReference>
<reference evidence="5 6" key="1">
    <citation type="submission" date="2024-03" db="EMBL/GenBank/DDBJ databases">
        <title>Actinomycetospora sp. OC33-EN08, a novel actinomycete isolated from wild orchid (Aerides multiflora).</title>
        <authorList>
            <person name="Suriyachadkun C."/>
        </authorList>
    </citation>
    <scope>NUCLEOTIDE SEQUENCE [LARGE SCALE GENOMIC DNA]</scope>
    <source>
        <strain evidence="5 6">OC33-EN08</strain>
    </source>
</reference>
<dbReference type="EMBL" id="JBBEGN010000003">
    <property type="protein sequence ID" value="MEJ2867810.1"/>
    <property type="molecule type" value="Genomic_DNA"/>
</dbReference>
<name>A0ABU8MM89_9PSEU</name>
<accession>A0ABU8MM89</accession>
<dbReference type="InterPro" id="IPR029016">
    <property type="entry name" value="GAF-like_dom_sf"/>
</dbReference>
<protein>
    <submittedName>
        <fullName evidence="5">LuxR C-terminal-related transcriptional regulator</fullName>
    </submittedName>
</protein>
<dbReference type="PANTHER" id="PTHR44688:SF16">
    <property type="entry name" value="DNA-BINDING TRANSCRIPTIONAL ACTIVATOR DEVR_DOSR"/>
    <property type="match status" value="1"/>
</dbReference>
<evidence type="ECO:0000256" key="1">
    <source>
        <dbReference type="ARBA" id="ARBA00023015"/>
    </source>
</evidence>
<dbReference type="SMART" id="SM00421">
    <property type="entry name" value="HTH_LUXR"/>
    <property type="match status" value="1"/>
</dbReference>